<dbReference type="SUPFAM" id="SSF55073">
    <property type="entry name" value="Nucleotide cyclase"/>
    <property type="match status" value="1"/>
</dbReference>
<dbReference type="SMART" id="SM00267">
    <property type="entry name" value="GGDEF"/>
    <property type="match status" value="1"/>
</dbReference>
<evidence type="ECO:0000313" key="3">
    <source>
        <dbReference type="EMBL" id="GGB48907.1"/>
    </source>
</evidence>
<reference evidence="4" key="1">
    <citation type="journal article" date="2019" name="Int. J. Syst. Evol. Microbiol.">
        <title>The Global Catalogue of Microorganisms (GCM) 10K type strain sequencing project: providing services to taxonomists for standard genome sequencing and annotation.</title>
        <authorList>
            <consortium name="The Broad Institute Genomics Platform"/>
            <consortium name="The Broad Institute Genome Sequencing Center for Infectious Disease"/>
            <person name="Wu L."/>
            <person name="Ma J."/>
        </authorList>
    </citation>
    <scope>NUCLEOTIDE SEQUENCE [LARGE SCALE GENOMIC DNA]</scope>
    <source>
        <strain evidence="4">CGMCC 1.10188</strain>
    </source>
</reference>
<evidence type="ECO:0000256" key="1">
    <source>
        <dbReference type="ARBA" id="ARBA00012528"/>
    </source>
</evidence>
<evidence type="ECO:0000259" key="2">
    <source>
        <dbReference type="PROSITE" id="PS50887"/>
    </source>
</evidence>
<dbReference type="InterPro" id="IPR050469">
    <property type="entry name" value="Diguanylate_Cyclase"/>
</dbReference>
<dbReference type="PANTHER" id="PTHR45138:SF24">
    <property type="entry name" value="DIGUANYLATE CYCLASE DGCC-RELATED"/>
    <property type="match status" value="1"/>
</dbReference>
<comment type="caution">
    <text evidence="3">The sequence shown here is derived from an EMBL/GenBank/DDBJ whole genome shotgun (WGS) entry which is preliminary data.</text>
</comment>
<dbReference type="PROSITE" id="PS50887">
    <property type="entry name" value="GGDEF"/>
    <property type="match status" value="1"/>
</dbReference>
<dbReference type="CDD" id="cd01949">
    <property type="entry name" value="GGDEF"/>
    <property type="match status" value="1"/>
</dbReference>
<accession>A0ABQ1IR24</accession>
<dbReference type="InterPro" id="IPR043128">
    <property type="entry name" value="Rev_trsase/Diguanyl_cyclase"/>
</dbReference>
<dbReference type="Proteomes" id="UP000603352">
    <property type="component" value="Unassembled WGS sequence"/>
</dbReference>
<dbReference type="EMBL" id="BMDZ01000040">
    <property type="protein sequence ID" value="GGB48907.1"/>
    <property type="molecule type" value="Genomic_DNA"/>
</dbReference>
<dbReference type="NCBIfam" id="TIGR00254">
    <property type="entry name" value="GGDEF"/>
    <property type="match status" value="1"/>
</dbReference>
<dbReference type="PANTHER" id="PTHR45138">
    <property type="entry name" value="REGULATORY COMPONENTS OF SENSORY TRANSDUCTION SYSTEM"/>
    <property type="match status" value="1"/>
</dbReference>
<name>A0ABQ1IR24_9PROT</name>
<organism evidence="3 4">
    <name type="scientific">Tistrella bauzanensis</name>
    <dbReference type="NCBI Taxonomy" id="657419"/>
    <lineage>
        <taxon>Bacteria</taxon>
        <taxon>Pseudomonadati</taxon>
        <taxon>Pseudomonadota</taxon>
        <taxon>Alphaproteobacteria</taxon>
        <taxon>Geminicoccales</taxon>
        <taxon>Geminicoccaceae</taxon>
        <taxon>Tistrella</taxon>
    </lineage>
</organism>
<gene>
    <name evidence="3" type="ORF">GCM10011505_32480</name>
</gene>
<dbReference type="RefSeq" id="WP_188579736.1">
    <property type="nucleotide sequence ID" value="NZ_BMDZ01000040.1"/>
</dbReference>
<proteinExistence type="predicted"/>
<sequence>MLQTSEGRVEYAERTERSETHAQAALRLLEQHKIAPNPINFTVAYVHDSGRDPELSRMLNAVLAEGGSLTPDMVREAFERHFGLAREAQVVREGGARLAAEAERALGAAESAQSALGIAADEAARLAERLDRGEGTDPRRLADAARALAMLARKTAQRTDAAARSLDAATDQIGGVRRDLDRVRRELATDGLTGLANRRHFERRLAEEAALARDTGDPLTVMLVDVEGFDAIAASHGIGIGDQVLRLVGKTLADGVRGRDVAARFGPERFAVALPHTTEAEAAAIADQIRNIVAGRRIVRRDNREPIGRIALNVGRATLQPGEEIGHLIGRVETMLESTARRARPGR</sequence>
<feature type="domain" description="GGDEF" evidence="2">
    <location>
        <begin position="217"/>
        <end position="347"/>
    </location>
</feature>
<evidence type="ECO:0000313" key="4">
    <source>
        <dbReference type="Proteomes" id="UP000603352"/>
    </source>
</evidence>
<protein>
    <recommendedName>
        <fullName evidence="1">diguanylate cyclase</fullName>
        <ecNumber evidence="1">2.7.7.65</ecNumber>
    </recommendedName>
</protein>
<dbReference type="Gene3D" id="3.30.70.270">
    <property type="match status" value="1"/>
</dbReference>
<dbReference type="InterPro" id="IPR000160">
    <property type="entry name" value="GGDEF_dom"/>
</dbReference>
<keyword evidence="4" id="KW-1185">Reference proteome</keyword>
<dbReference type="Pfam" id="PF00990">
    <property type="entry name" value="GGDEF"/>
    <property type="match status" value="1"/>
</dbReference>
<dbReference type="EC" id="2.7.7.65" evidence="1"/>
<dbReference type="InterPro" id="IPR029787">
    <property type="entry name" value="Nucleotide_cyclase"/>
</dbReference>